<dbReference type="EMBL" id="JBEDUW010000001">
    <property type="protein sequence ID" value="KAK9950861.1"/>
    <property type="molecule type" value="Genomic_DNA"/>
</dbReference>
<dbReference type="Proteomes" id="UP001457282">
    <property type="component" value="Unassembled WGS sequence"/>
</dbReference>
<gene>
    <name evidence="2" type="ORF">M0R45_006327</name>
</gene>
<comment type="caution">
    <text evidence="2">The sequence shown here is derived from an EMBL/GenBank/DDBJ whole genome shotgun (WGS) entry which is preliminary data.</text>
</comment>
<reference evidence="2 3" key="1">
    <citation type="journal article" date="2023" name="G3 (Bethesda)">
        <title>A chromosome-length genome assembly and annotation of blackberry (Rubus argutus, cv. 'Hillquist').</title>
        <authorList>
            <person name="Bruna T."/>
            <person name="Aryal R."/>
            <person name="Dudchenko O."/>
            <person name="Sargent D.J."/>
            <person name="Mead D."/>
            <person name="Buti M."/>
            <person name="Cavallini A."/>
            <person name="Hytonen T."/>
            <person name="Andres J."/>
            <person name="Pham M."/>
            <person name="Weisz D."/>
            <person name="Mascagni F."/>
            <person name="Usai G."/>
            <person name="Natali L."/>
            <person name="Bassil N."/>
            <person name="Fernandez G.E."/>
            <person name="Lomsadze A."/>
            <person name="Armour M."/>
            <person name="Olukolu B."/>
            <person name="Poorten T."/>
            <person name="Britton C."/>
            <person name="Davik J."/>
            <person name="Ashrafi H."/>
            <person name="Aiden E.L."/>
            <person name="Borodovsky M."/>
            <person name="Worthington M."/>
        </authorList>
    </citation>
    <scope>NUCLEOTIDE SEQUENCE [LARGE SCALE GENOMIC DNA]</scope>
    <source>
        <strain evidence="2">PI 553951</strain>
    </source>
</reference>
<dbReference type="AlphaFoldDB" id="A0AAW1YQU3"/>
<feature type="compositionally biased region" description="Polar residues" evidence="1">
    <location>
        <begin position="1"/>
        <end position="16"/>
    </location>
</feature>
<evidence type="ECO:0000256" key="1">
    <source>
        <dbReference type="SAM" id="MobiDB-lite"/>
    </source>
</evidence>
<accession>A0AAW1YQU3</accession>
<feature type="region of interest" description="Disordered" evidence="1">
    <location>
        <begin position="1"/>
        <end position="23"/>
    </location>
</feature>
<proteinExistence type="predicted"/>
<protein>
    <submittedName>
        <fullName evidence="2">Uncharacterized protein</fullName>
    </submittedName>
</protein>
<keyword evidence="3" id="KW-1185">Reference proteome</keyword>
<sequence length="100" mass="10651">MVSLSTAAMSQATAGSPSPRRVASLCREPVKTTPCPEGSRGMVVLIKVEEMRALLATTLAGDGAWVMNDDVCEKIGLDWTAGRLEDSGWARWIGGDGDVW</sequence>
<evidence type="ECO:0000313" key="3">
    <source>
        <dbReference type="Proteomes" id="UP001457282"/>
    </source>
</evidence>
<organism evidence="2 3">
    <name type="scientific">Rubus argutus</name>
    <name type="common">Southern blackberry</name>
    <dbReference type="NCBI Taxonomy" id="59490"/>
    <lineage>
        <taxon>Eukaryota</taxon>
        <taxon>Viridiplantae</taxon>
        <taxon>Streptophyta</taxon>
        <taxon>Embryophyta</taxon>
        <taxon>Tracheophyta</taxon>
        <taxon>Spermatophyta</taxon>
        <taxon>Magnoliopsida</taxon>
        <taxon>eudicotyledons</taxon>
        <taxon>Gunneridae</taxon>
        <taxon>Pentapetalae</taxon>
        <taxon>rosids</taxon>
        <taxon>fabids</taxon>
        <taxon>Rosales</taxon>
        <taxon>Rosaceae</taxon>
        <taxon>Rosoideae</taxon>
        <taxon>Rosoideae incertae sedis</taxon>
        <taxon>Rubus</taxon>
    </lineage>
</organism>
<name>A0AAW1YQU3_RUBAR</name>
<evidence type="ECO:0000313" key="2">
    <source>
        <dbReference type="EMBL" id="KAK9950861.1"/>
    </source>
</evidence>